<dbReference type="InterPro" id="IPR023299">
    <property type="entry name" value="ATPase_P-typ_cyto_dom_N"/>
</dbReference>
<feature type="compositionally biased region" description="Basic and acidic residues" evidence="1">
    <location>
        <begin position="69"/>
        <end position="83"/>
    </location>
</feature>
<evidence type="ECO:0000256" key="1">
    <source>
        <dbReference type="SAM" id="MobiDB-lite"/>
    </source>
</evidence>
<feature type="compositionally biased region" description="Basic and acidic residues" evidence="1">
    <location>
        <begin position="227"/>
        <end position="241"/>
    </location>
</feature>
<dbReference type="Gene3D" id="3.40.1110.10">
    <property type="entry name" value="Calcium-transporting ATPase, cytoplasmic domain N"/>
    <property type="match status" value="1"/>
</dbReference>
<feature type="region of interest" description="Disordered" evidence="1">
    <location>
        <begin position="69"/>
        <end position="89"/>
    </location>
</feature>
<dbReference type="AlphaFoldDB" id="A0A5J4VTC1"/>
<sequence length="241" mass="28162">MSEQWVILGDTTEGSLYSLAIRGEADVDALRTKCKRLSVIPFESDYAFMLTINKCPLSVYDWWMKNEKDNKEQQDETKEKIIDDKDDDEEEEEIEMIFLKEEDIDIPFWLNETEKVAELGLRALALAQCRLKRKKKKKNEDGKQDEEDQIETPTVDEVRNNREKYPFTIIGVVGIFDPPRPQSLRAVKACKLCNWIIRQDDYLYNVLIYDGDQETNQANIEEDGEEDSKQEAKYVDEKDGD</sequence>
<protein>
    <submittedName>
        <fullName evidence="2">Uncharacterized protein</fullName>
    </submittedName>
</protein>
<evidence type="ECO:0000313" key="3">
    <source>
        <dbReference type="Proteomes" id="UP000324800"/>
    </source>
</evidence>
<organism evidence="2 3">
    <name type="scientific">Streblomastix strix</name>
    <dbReference type="NCBI Taxonomy" id="222440"/>
    <lineage>
        <taxon>Eukaryota</taxon>
        <taxon>Metamonada</taxon>
        <taxon>Preaxostyla</taxon>
        <taxon>Oxymonadida</taxon>
        <taxon>Streblomastigidae</taxon>
        <taxon>Streblomastix</taxon>
    </lineage>
</organism>
<dbReference type="SUPFAM" id="SSF81660">
    <property type="entry name" value="Metal cation-transporting ATPase, ATP-binding domain N"/>
    <property type="match status" value="1"/>
</dbReference>
<reference evidence="2 3" key="1">
    <citation type="submission" date="2019-03" db="EMBL/GenBank/DDBJ databases">
        <title>Single cell metagenomics reveals metabolic interactions within the superorganism composed of flagellate Streblomastix strix and complex community of Bacteroidetes bacteria on its surface.</title>
        <authorList>
            <person name="Treitli S.C."/>
            <person name="Kolisko M."/>
            <person name="Husnik F."/>
            <person name="Keeling P."/>
            <person name="Hampl V."/>
        </authorList>
    </citation>
    <scope>NUCLEOTIDE SEQUENCE [LARGE SCALE GENOMIC DNA]</scope>
    <source>
        <strain evidence="2">ST1C</strain>
    </source>
</reference>
<comment type="caution">
    <text evidence="2">The sequence shown here is derived from an EMBL/GenBank/DDBJ whole genome shotgun (WGS) entry which is preliminary data.</text>
</comment>
<dbReference type="EMBL" id="SNRW01005068">
    <property type="protein sequence ID" value="KAA6385861.1"/>
    <property type="molecule type" value="Genomic_DNA"/>
</dbReference>
<dbReference type="Proteomes" id="UP000324800">
    <property type="component" value="Unassembled WGS sequence"/>
</dbReference>
<gene>
    <name evidence="2" type="ORF">EZS28_018613</name>
</gene>
<feature type="region of interest" description="Disordered" evidence="1">
    <location>
        <begin position="137"/>
        <end position="157"/>
    </location>
</feature>
<evidence type="ECO:0000313" key="2">
    <source>
        <dbReference type="EMBL" id="KAA6385861.1"/>
    </source>
</evidence>
<dbReference type="GO" id="GO:0000166">
    <property type="term" value="F:nucleotide binding"/>
    <property type="evidence" value="ECO:0007669"/>
    <property type="project" value="InterPro"/>
</dbReference>
<proteinExistence type="predicted"/>
<accession>A0A5J4VTC1</accession>
<name>A0A5J4VTC1_9EUKA</name>
<dbReference type="Pfam" id="PF13246">
    <property type="entry name" value="Cation_ATPase"/>
    <property type="match status" value="1"/>
</dbReference>
<feature type="region of interest" description="Disordered" evidence="1">
    <location>
        <begin position="219"/>
        <end position="241"/>
    </location>
</feature>